<dbReference type="OrthoDB" id="9795729at2"/>
<dbReference type="HAMAP" id="MF_00853">
    <property type="entry name" value="HemG"/>
    <property type="match status" value="1"/>
</dbReference>
<keyword evidence="4 7" id="KW-0560">Oxidoreductase</keyword>
<dbReference type="STRING" id="595494.Tola_0022"/>
<dbReference type="GO" id="GO:0006782">
    <property type="term" value="P:protoporphyrinogen IX biosynthetic process"/>
    <property type="evidence" value="ECO:0007669"/>
    <property type="project" value="UniProtKB-UniRule"/>
</dbReference>
<name>C4L776_TOLAT</name>
<dbReference type="EMBL" id="CP001616">
    <property type="protein sequence ID" value="ACQ91652.1"/>
    <property type="molecule type" value="Genomic_DNA"/>
</dbReference>
<dbReference type="PANTHER" id="PTHR38030:SF2">
    <property type="entry name" value="PROTOPORPHYRINOGEN IX DEHYDROGENASE [QUINONE]"/>
    <property type="match status" value="1"/>
</dbReference>
<dbReference type="Proteomes" id="UP000009073">
    <property type="component" value="Chromosome"/>
</dbReference>
<evidence type="ECO:0000256" key="6">
    <source>
        <dbReference type="ARBA" id="ARBA00023244"/>
    </source>
</evidence>
<sequence length="174" mass="20215">MTKRILVLYSSREGQTRKIVDAILAHAPDWQAEVHNLHELPVIDLTPYDKVLIAASIRYGHFHSSLNKFVEQHYSALKEKEAAFIAVNLVARKPGKNTPETNLYTRKWLQQSSWKPQHVAVFAGALRYSRYTWWQKRIIQLIMWMTGGSTDTSSDIEFTNWTNVQKFAERLLKS</sequence>
<feature type="domain" description="Flavodoxin-like" evidence="8">
    <location>
        <begin position="5"/>
        <end position="172"/>
    </location>
</feature>
<dbReference type="NCBIfam" id="NF008316">
    <property type="entry name" value="PRK11104.1"/>
    <property type="match status" value="1"/>
</dbReference>
<dbReference type="Pfam" id="PF12724">
    <property type="entry name" value="Flavodoxin_5"/>
    <property type="match status" value="1"/>
</dbReference>
<evidence type="ECO:0000256" key="3">
    <source>
        <dbReference type="ARBA" id="ARBA00022741"/>
    </source>
</evidence>
<evidence type="ECO:0000259" key="8">
    <source>
        <dbReference type="PROSITE" id="PS50902"/>
    </source>
</evidence>
<dbReference type="PROSITE" id="PS50902">
    <property type="entry name" value="FLAVODOXIN_LIKE"/>
    <property type="match status" value="1"/>
</dbReference>
<comment type="catalytic activity">
    <reaction evidence="7">
        <text>protoporphyrinogen IX + 3 a menaquinone = protoporphyrin IX + 3 a menaquinol</text>
        <dbReference type="Rhea" id="RHEA:27409"/>
        <dbReference type="Rhea" id="RHEA-COMP:9537"/>
        <dbReference type="Rhea" id="RHEA-COMP:9539"/>
        <dbReference type="ChEBI" id="CHEBI:16374"/>
        <dbReference type="ChEBI" id="CHEBI:18151"/>
        <dbReference type="ChEBI" id="CHEBI:57306"/>
        <dbReference type="ChEBI" id="CHEBI:57307"/>
        <dbReference type="EC" id="1.3.5.3"/>
    </reaction>
</comment>
<dbReference type="GO" id="GO:0070819">
    <property type="term" value="F:menaquinone-dependent protoporphyrinogen oxidase activity"/>
    <property type="evidence" value="ECO:0007669"/>
    <property type="project" value="UniProtKB-UniRule"/>
</dbReference>
<comment type="subcellular location">
    <subcellularLocation>
        <location evidence="7">Cell inner membrane</location>
        <topology evidence="7">Peripheral membrane protein</topology>
    </subcellularLocation>
</comment>
<gene>
    <name evidence="7" type="primary">hemG</name>
    <name evidence="9" type="ordered locus">Tola_0022</name>
</gene>
<accession>C4L776</accession>
<keyword evidence="7" id="KW-1003">Cell membrane</keyword>
<organism evidence="9 10">
    <name type="scientific">Tolumonas auensis (strain DSM 9187 / NBRC 110442 / TA 4)</name>
    <dbReference type="NCBI Taxonomy" id="595494"/>
    <lineage>
        <taxon>Bacteria</taxon>
        <taxon>Pseudomonadati</taxon>
        <taxon>Pseudomonadota</taxon>
        <taxon>Gammaproteobacteria</taxon>
        <taxon>Aeromonadales</taxon>
        <taxon>Aeromonadaceae</taxon>
        <taxon>Tolumonas</taxon>
    </lineage>
</organism>
<dbReference type="UniPathway" id="UPA00251">
    <property type="reaction ID" value="UER00324"/>
</dbReference>
<dbReference type="AlphaFoldDB" id="C4L776"/>
<keyword evidence="7" id="KW-0997">Cell inner membrane</keyword>
<keyword evidence="2 7" id="KW-0288">FMN</keyword>
<dbReference type="InterPro" id="IPR008254">
    <property type="entry name" value="Flavodoxin/NO_synth"/>
</dbReference>
<dbReference type="SUPFAM" id="SSF52218">
    <property type="entry name" value="Flavoproteins"/>
    <property type="match status" value="1"/>
</dbReference>
<dbReference type="PANTHER" id="PTHR38030">
    <property type="entry name" value="PROTOPORPHYRINOGEN IX DEHYDROGENASE [MENAQUINONE]"/>
    <property type="match status" value="1"/>
</dbReference>
<keyword evidence="1 7" id="KW-0285">Flavoprotein</keyword>
<dbReference type="InterPro" id="IPR029039">
    <property type="entry name" value="Flavoprotein-like_sf"/>
</dbReference>
<dbReference type="GO" id="GO:0010181">
    <property type="term" value="F:FMN binding"/>
    <property type="evidence" value="ECO:0007669"/>
    <property type="project" value="UniProtKB-UniRule"/>
</dbReference>
<dbReference type="KEGG" id="tau:Tola_0022"/>
<dbReference type="InterPro" id="IPR052200">
    <property type="entry name" value="Protoporphyrinogen_IX_DH"/>
</dbReference>
<dbReference type="HOGENOM" id="CLU_094839_0_1_6"/>
<dbReference type="eggNOG" id="COG4635">
    <property type="taxonomic scope" value="Bacteria"/>
</dbReference>
<proteinExistence type="inferred from homology"/>
<dbReference type="GO" id="GO:0004729">
    <property type="term" value="F:oxygen-dependent protoporphyrinogen oxidase activity"/>
    <property type="evidence" value="ECO:0007669"/>
    <property type="project" value="InterPro"/>
</dbReference>
<evidence type="ECO:0000313" key="9">
    <source>
        <dbReference type="EMBL" id="ACQ91652.1"/>
    </source>
</evidence>
<comment type="catalytic activity">
    <reaction evidence="7">
        <text>protoporphyrinogen IX + 3 a quinone = protoporphyrin IX + 3 a quinol</text>
        <dbReference type="Rhea" id="RHEA:65032"/>
        <dbReference type="ChEBI" id="CHEBI:24646"/>
        <dbReference type="ChEBI" id="CHEBI:57306"/>
        <dbReference type="ChEBI" id="CHEBI:57307"/>
        <dbReference type="ChEBI" id="CHEBI:132124"/>
        <dbReference type="EC" id="1.3.5.3"/>
    </reaction>
</comment>
<comment type="pathway">
    <text evidence="7">Porphyrin-containing compound metabolism; protoporphyrin-IX biosynthesis; protoporphyrin-IX from protoporphyrinogen-IX: step 1/1.</text>
</comment>
<reference evidence="9 10" key="2">
    <citation type="journal article" date="2011" name="Stand. Genomic Sci.">
        <title>Complete genome sequence of Tolumonas auensis type strain (TA 4).</title>
        <authorList>
            <person name="Chertkov O."/>
            <person name="Copeland A."/>
            <person name="Lucas S."/>
            <person name="Lapidus A."/>
            <person name="Berry K.W."/>
            <person name="Detter J.C."/>
            <person name="Del Rio T.G."/>
            <person name="Hammon N."/>
            <person name="Dalin E."/>
            <person name="Tice H."/>
            <person name="Pitluck S."/>
            <person name="Richardson P."/>
            <person name="Bruce D."/>
            <person name="Goodwin L."/>
            <person name="Han C."/>
            <person name="Tapia R."/>
            <person name="Saunders E."/>
            <person name="Schmutz J."/>
            <person name="Brettin T."/>
            <person name="Larimer F."/>
            <person name="Land M."/>
            <person name="Hauser L."/>
            <person name="Spring S."/>
            <person name="Rohde M."/>
            <person name="Kyrpides N.C."/>
            <person name="Ivanova N."/>
            <person name="Goker M."/>
            <person name="Beller H.R."/>
            <person name="Klenk H.P."/>
            <person name="Woyke T."/>
        </authorList>
    </citation>
    <scope>NUCLEOTIDE SEQUENCE [LARGE SCALE GENOMIC DNA]</scope>
    <source>
        <strain evidence="10">DSM 9187 / TA4</strain>
    </source>
</reference>
<evidence type="ECO:0000256" key="7">
    <source>
        <dbReference type="HAMAP-Rule" id="MF_00853"/>
    </source>
</evidence>
<evidence type="ECO:0000256" key="1">
    <source>
        <dbReference type="ARBA" id="ARBA00022630"/>
    </source>
</evidence>
<dbReference type="EC" id="1.3.5.3" evidence="7"/>
<dbReference type="RefSeq" id="WP_012728252.1">
    <property type="nucleotide sequence ID" value="NC_012691.1"/>
</dbReference>
<evidence type="ECO:0000256" key="2">
    <source>
        <dbReference type="ARBA" id="ARBA00022643"/>
    </source>
</evidence>
<dbReference type="InterPro" id="IPR026816">
    <property type="entry name" value="Flavodoxin_dom"/>
</dbReference>
<comment type="function">
    <text evidence="7">Catalyzes the 6-electron oxidation of protoporphyrinogen IX to form protoporphyrin IX; under anaerobic conditions uses menaquinone as an electron acceptor, under aerobic conditions uses ubiquinone as an electron acceptor.</text>
</comment>
<keyword evidence="10" id="KW-1185">Reference proteome</keyword>
<evidence type="ECO:0000313" key="10">
    <source>
        <dbReference type="Proteomes" id="UP000009073"/>
    </source>
</evidence>
<comment type="cofactor">
    <cofactor evidence="7">
        <name>FMN</name>
        <dbReference type="ChEBI" id="CHEBI:58210"/>
    </cofactor>
    <text evidence="7">Binds 1 FMN non-covalently per subunit.</text>
</comment>
<keyword evidence="6 7" id="KW-0627">Porphyrin biosynthesis</keyword>
<comment type="similarity">
    <text evidence="7">Belongs to the HemG family.</text>
</comment>
<keyword evidence="3 7" id="KW-0547">Nucleotide-binding</keyword>
<evidence type="ECO:0000256" key="5">
    <source>
        <dbReference type="ARBA" id="ARBA00023136"/>
    </source>
</evidence>
<comment type="catalytic activity">
    <reaction evidence="7">
        <text>protoporphyrinogen IX + 3 a ubiquinone = protoporphyrin IX + 3 a ubiquinol</text>
        <dbReference type="Rhea" id="RHEA:63936"/>
        <dbReference type="Rhea" id="RHEA-COMP:9565"/>
        <dbReference type="Rhea" id="RHEA-COMP:9566"/>
        <dbReference type="ChEBI" id="CHEBI:16389"/>
        <dbReference type="ChEBI" id="CHEBI:17976"/>
        <dbReference type="ChEBI" id="CHEBI:57306"/>
        <dbReference type="ChEBI" id="CHEBI:57307"/>
    </reaction>
</comment>
<dbReference type="Gene3D" id="3.40.50.360">
    <property type="match status" value="1"/>
</dbReference>
<keyword evidence="5" id="KW-0472">Membrane</keyword>
<reference evidence="10" key="1">
    <citation type="submission" date="2009-05" db="EMBL/GenBank/DDBJ databases">
        <title>Complete sequence of Tolumonas auensis DSM 9187.</title>
        <authorList>
            <consortium name="US DOE Joint Genome Institute"/>
            <person name="Lucas S."/>
            <person name="Copeland A."/>
            <person name="Lapidus A."/>
            <person name="Glavina del Rio T."/>
            <person name="Tice H."/>
            <person name="Bruce D."/>
            <person name="Goodwin L."/>
            <person name="Pitluck S."/>
            <person name="Chertkov O."/>
            <person name="Brettin T."/>
            <person name="Detter J.C."/>
            <person name="Han C."/>
            <person name="Larimer F."/>
            <person name="Land M."/>
            <person name="Hauser L."/>
            <person name="Kyrpides N."/>
            <person name="Mikhailova N."/>
            <person name="Spring S."/>
            <person name="Beller H."/>
        </authorList>
    </citation>
    <scope>NUCLEOTIDE SEQUENCE [LARGE SCALE GENOMIC DNA]</scope>
    <source>
        <strain evidence="10">DSM 9187 / TA4</strain>
    </source>
</reference>
<dbReference type="GO" id="GO:0005886">
    <property type="term" value="C:plasma membrane"/>
    <property type="evidence" value="ECO:0007669"/>
    <property type="project" value="UniProtKB-SubCell"/>
</dbReference>
<protein>
    <recommendedName>
        <fullName evidence="7">Protoporphyrinogen IX dehydrogenase [quinone]</fullName>
        <ecNumber evidence="7">1.3.5.3</ecNumber>
    </recommendedName>
    <alternativeName>
        <fullName evidence="7">Protoporphyrinogen IX dehydrogenase [menaquinone]</fullName>
    </alternativeName>
    <alternativeName>
        <fullName evidence="7">Protoporphyrinogen IX dehydrogenase [ubiquinone]</fullName>
    </alternativeName>
    <alternativeName>
        <fullName evidence="7">Protoporphyrinogen oxidase</fullName>
        <shortName evidence="7">PPO</shortName>
    </alternativeName>
</protein>
<evidence type="ECO:0000256" key="4">
    <source>
        <dbReference type="ARBA" id="ARBA00023002"/>
    </source>
</evidence>
<dbReference type="InterPro" id="IPR044264">
    <property type="entry name" value="HemG"/>
</dbReference>